<evidence type="ECO:0000256" key="1">
    <source>
        <dbReference type="ARBA" id="ARBA00010688"/>
    </source>
</evidence>
<dbReference type="EC" id="2.7.1.4" evidence="7"/>
<gene>
    <name evidence="7" type="ORF">AVDCRST_MAG15-8</name>
</gene>
<dbReference type="InterPro" id="IPR029056">
    <property type="entry name" value="Ribokinase-like"/>
</dbReference>
<keyword evidence="5" id="KW-0067">ATP-binding</keyword>
<evidence type="ECO:0000256" key="2">
    <source>
        <dbReference type="ARBA" id="ARBA00022679"/>
    </source>
</evidence>
<keyword evidence="2 7" id="KW-0808">Transferase</keyword>
<dbReference type="SUPFAM" id="SSF53613">
    <property type="entry name" value="Ribokinase-like"/>
    <property type="match status" value="1"/>
</dbReference>
<accession>A0A6J4NAX3</accession>
<dbReference type="CDD" id="cd01166">
    <property type="entry name" value="KdgK"/>
    <property type="match status" value="1"/>
</dbReference>
<evidence type="ECO:0000256" key="3">
    <source>
        <dbReference type="ARBA" id="ARBA00022741"/>
    </source>
</evidence>
<reference evidence="7" key="1">
    <citation type="submission" date="2020-02" db="EMBL/GenBank/DDBJ databases">
        <authorList>
            <person name="Meier V. D."/>
        </authorList>
    </citation>
    <scope>NUCLEOTIDE SEQUENCE</scope>
    <source>
        <strain evidence="7">AVDCRST_MAG15</strain>
    </source>
</reference>
<dbReference type="GO" id="GO:0005524">
    <property type="term" value="F:ATP binding"/>
    <property type="evidence" value="ECO:0007669"/>
    <property type="project" value="UniProtKB-KW"/>
</dbReference>
<dbReference type="PANTHER" id="PTHR43085">
    <property type="entry name" value="HEXOKINASE FAMILY MEMBER"/>
    <property type="match status" value="1"/>
</dbReference>
<evidence type="ECO:0000313" key="7">
    <source>
        <dbReference type="EMBL" id="CAA9382903.1"/>
    </source>
</evidence>
<keyword evidence="3" id="KW-0547">Nucleotide-binding</keyword>
<protein>
    <submittedName>
        <fullName evidence="7">Fructokinase</fullName>
        <ecNumber evidence="7">2.7.1.4</ecNumber>
    </submittedName>
</protein>
<dbReference type="PANTHER" id="PTHR43085:SF1">
    <property type="entry name" value="PSEUDOURIDINE KINASE-RELATED"/>
    <property type="match status" value="1"/>
</dbReference>
<dbReference type="Gene3D" id="3.40.1190.20">
    <property type="match status" value="1"/>
</dbReference>
<feature type="domain" description="Carbohydrate kinase PfkB" evidence="6">
    <location>
        <begin position="36"/>
        <end position="297"/>
    </location>
</feature>
<dbReference type="PROSITE" id="PS00584">
    <property type="entry name" value="PFKB_KINASES_2"/>
    <property type="match status" value="1"/>
</dbReference>
<proteinExistence type="inferred from homology"/>
<keyword evidence="4 7" id="KW-0418">Kinase</keyword>
<dbReference type="InterPro" id="IPR002173">
    <property type="entry name" value="Carboh/pur_kinase_PfkB_CS"/>
</dbReference>
<comment type="similarity">
    <text evidence="1">Belongs to the carbohydrate kinase PfkB family.</text>
</comment>
<dbReference type="Pfam" id="PF00294">
    <property type="entry name" value="PfkB"/>
    <property type="match status" value="1"/>
</dbReference>
<dbReference type="AlphaFoldDB" id="A0A6J4NAX3"/>
<dbReference type="EMBL" id="CADCUU010000003">
    <property type="protein sequence ID" value="CAA9382903.1"/>
    <property type="molecule type" value="Genomic_DNA"/>
</dbReference>
<name>A0A6J4NAX3_9RHOB</name>
<dbReference type="InterPro" id="IPR011611">
    <property type="entry name" value="PfkB_dom"/>
</dbReference>
<dbReference type="GO" id="GO:0008865">
    <property type="term" value="F:fructokinase activity"/>
    <property type="evidence" value="ECO:0007669"/>
    <property type="project" value="UniProtKB-EC"/>
</dbReference>
<sequence length="313" mass="32580">MKMLVTAGEILVEIMATRVGQTFREPGPLVGPFPSGAPAIFIDQAGRLGQPCGIIAAVGEDDFGALNLDRLRASRVDVSAVAVHPGVPTGSAFVRYHEDGGRSFVFNIPHSASGRIAMTEAGRALLARADHFHVMGTALFSPAVIEVALDCVEAVKARGGTVSLDPNLRPELLDAPGMRAALEAILSRCDIFLPSGAELFLFTRARDEEGAVAELLARGVSDVVWKKGADGAVHFDAAGRTAVPGFAVEEVDPTGAGDCFGAGFVSMRLRGATPEEALRVANACGALAVTKKGPMEGTATMAEVERFLAEQGA</sequence>
<dbReference type="InterPro" id="IPR050306">
    <property type="entry name" value="PfkB_Carbo_kinase"/>
</dbReference>
<organism evidence="7">
    <name type="scientific">uncultured Rubellimicrobium sp</name>
    <dbReference type="NCBI Taxonomy" id="543078"/>
    <lineage>
        <taxon>Bacteria</taxon>
        <taxon>Pseudomonadati</taxon>
        <taxon>Pseudomonadota</taxon>
        <taxon>Alphaproteobacteria</taxon>
        <taxon>Rhodobacterales</taxon>
        <taxon>Roseobacteraceae</taxon>
        <taxon>Rubellimicrobium</taxon>
        <taxon>environmental samples</taxon>
    </lineage>
</organism>
<evidence type="ECO:0000256" key="5">
    <source>
        <dbReference type="ARBA" id="ARBA00022840"/>
    </source>
</evidence>
<evidence type="ECO:0000259" key="6">
    <source>
        <dbReference type="Pfam" id="PF00294"/>
    </source>
</evidence>
<evidence type="ECO:0000256" key="4">
    <source>
        <dbReference type="ARBA" id="ARBA00022777"/>
    </source>
</evidence>